<dbReference type="AlphaFoldDB" id="A0A6N0NTG7"/>
<dbReference type="Proteomes" id="UP000509301">
    <property type="component" value="Chromosome"/>
</dbReference>
<evidence type="ECO:0000313" key="2">
    <source>
        <dbReference type="EMBL" id="QKQ99484.1"/>
    </source>
</evidence>
<feature type="transmembrane region" description="Helical" evidence="1">
    <location>
        <begin position="224"/>
        <end position="243"/>
    </location>
</feature>
<protein>
    <submittedName>
        <fullName evidence="2">Uncharacterized protein</fullName>
    </submittedName>
</protein>
<sequence>MLRILGLSTVTFNDIVERIGITVLNSVLFYFIATQLKITDYLAFGEGIIIVLTALLPYILAPAITLIYIVSFNFSSLLLNGSAVSLVNMENFVIMLVFLFILPVLIQVKGGSLQGFITAESSLSLLFSPSLVGIGVAEKGRDLKFNILSSLAVLYIIITYVLNNLAKVLSQPDLIVPVVLGFILFIISSVVFTRRSALSVLGLIPLYPSISFMFTLPFTSTLTIVGTIIGGLVNGLPVAINALREKTQAKSTLLKEKNQIIGEIEQKIVLVNNIKGGSPDLPVDLISALSEIESKLKDSISKINSCNDSKCITSMLEDFRKTSEEIDKMLNDSIFKIIIDYNQIAEKIKNLGLNIEEIQIPSRLRLNETDVNSIIKIVSSIDRNTYLTVNRINKTIEGLEKTIGGKYNRLFVTDFKSLGKISLFLEDKAVIEKAEECLSMQADLVRELSFAYSPESKQRLSRKINEIMIESFSMDKIEEIINVSNDTFKAIAEYLEYVSNKKELVEKTGLPEAKEYIKILSETYSSFKNDSPTCEKLRRVYSIISVLNDVDQMIVDAQSIGALFQLLEGLKDVMVVKLNEEGCVALADLGIEPKYGRYVTSWMQTIGINATIKGDQICTPDH</sequence>
<feature type="transmembrane region" description="Helical" evidence="1">
    <location>
        <begin position="92"/>
        <end position="110"/>
    </location>
</feature>
<accession>A0A6N0NTG7</accession>
<keyword evidence="1" id="KW-0812">Transmembrane</keyword>
<feature type="transmembrane region" description="Helical" evidence="1">
    <location>
        <begin position="200"/>
        <end position="218"/>
    </location>
</feature>
<evidence type="ECO:0000256" key="1">
    <source>
        <dbReference type="SAM" id="Phobius"/>
    </source>
</evidence>
<keyword evidence="1" id="KW-1133">Transmembrane helix</keyword>
<feature type="transmembrane region" description="Helical" evidence="1">
    <location>
        <begin position="174"/>
        <end position="193"/>
    </location>
</feature>
<organism evidence="2 3">
    <name type="scientific">Metallosphaera tengchongensis</name>
    <dbReference type="NCBI Taxonomy" id="1532350"/>
    <lineage>
        <taxon>Archaea</taxon>
        <taxon>Thermoproteota</taxon>
        <taxon>Thermoprotei</taxon>
        <taxon>Sulfolobales</taxon>
        <taxon>Sulfolobaceae</taxon>
        <taxon>Metallosphaera</taxon>
    </lineage>
</organism>
<name>A0A6N0NTG7_9CREN</name>
<evidence type="ECO:0000313" key="3">
    <source>
        <dbReference type="Proteomes" id="UP000509301"/>
    </source>
</evidence>
<dbReference type="KEGG" id="mten:GWK48_02925"/>
<feature type="transmembrane region" description="Helical" evidence="1">
    <location>
        <begin position="41"/>
        <end position="60"/>
    </location>
</feature>
<feature type="transmembrane region" description="Helical" evidence="1">
    <location>
        <begin position="143"/>
        <end position="162"/>
    </location>
</feature>
<keyword evidence="3" id="KW-1185">Reference proteome</keyword>
<reference evidence="2 3" key="1">
    <citation type="submission" date="2020-02" db="EMBL/GenBank/DDBJ databases">
        <title>Comparative genome analysis reveals the metabolism and evolution of the thermophilic archaeal genus Metallosphaera.</title>
        <authorList>
            <person name="Jiang C."/>
        </authorList>
    </citation>
    <scope>NUCLEOTIDE SEQUENCE [LARGE SCALE GENOMIC DNA]</scope>
    <source>
        <strain evidence="2 3">Ric-A</strain>
    </source>
</reference>
<dbReference type="RefSeq" id="WP_174629440.1">
    <property type="nucleotide sequence ID" value="NZ_CP049074.1"/>
</dbReference>
<keyword evidence="1" id="KW-0472">Membrane</keyword>
<dbReference type="EMBL" id="CP049074">
    <property type="protein sequence ID" value="QKQ99484.1"/>
    <property type="molecule type" value="Genomic_DNA"/>
</dbReference>
<dbReference type="OrthoDB" id="43116at2157"/>
<dbReference type="GeneID" id="55640867"/>
<gene>
    <name evidence="2" type="ORF">GWK48_02925</name>
</gene>
<proteinExistence type="predicted"/>
<feature type="transmembrane region" description="Helical" evidence="1">
    <location>
        <begin position="15"/>
        <end position="34"/>
    </location>
</feature>